<accession>A0ABP8FXV8</accession>
<evidence type="ECO:0000259" key="4">
    <source>
        <dbReference type="PROSITE" id="PS01124"/>
    </source>
</evidence>
<dbReference type="InterPro" id="IPR050204">
    <property type="entry name" value="AraC_XylS_family_regulators"/>
</dbReference>
<evidence type="ECO:0000256" key="2">
    <source>
        <dbReference type="ARBA" id="ARBA00023125"/>
    </source>
</evidence>
<dbReference type="InterPro" id="IPR046532">
    <property type="entry name" value="DUF6597"/>
</dbReference>
<dbReference type="EMBL" id="BAABFN010000005">
    <property type="protein sequence ID" value="GAA4313250.1"/>
    <property type="molecule type" value="Genomic_DNA"/>
</dbReference>
<evidence type="ECO:0000313" key="5">
    <source>
        <dbReference type="EMBL" id="GAA4313250.1"/>
    </source>
</evidence>
<feature type="domain" description="HTH araC/xylS-type" evidence="4">
    <location>
        <begin position="166"/>
        <end position="256"/>
    </location>
</feature>
<dbReference type="PRINTS" id="PR00032">
    <property type="entry name" value="HTHARAC"/>
</dbReference>
<dbReference type="Proteomes" id="UP001501207">
    <property type="component" value="Unassembled WGS sequence"/>
</dbReference>
<sequence length="278" mass="32182">MIYREFTPHPCLRPFIECYWKASADSPPFRKEESLIPDGTIELMFNFGDDYDQVREGMRAPVKGSHIIGIRKKTLQISQTRRQEVFSVRFRPGGTYPFFRIPVHLFANAFWNITELLGKAYYELEEQLFGARDDAERIHIIDSFLLSRMETGDDYRFVSSCSRWILEHSGASIADTCRTFGTHYKNLERKFSQVIGLTPTELLKIRRFNSAILAMYSKPEASLTDIAYSCGFYDQSHFIREFKQLSGYTPKAFLKAGFTIVRVIQPALADRVSKSYNL</sequence>
<protein>
    <submittedName>
        <fullName evidence="5">Helix-turn-helix domain-containing protein</fullName>
    </submittedName>
</protein>
<reference evidence="6" key="1">
    <citation type="journal article" date="2019" name="Int. J. Syst. Evol. Microbiol.">
        <title>The Global Catalogue of Microorganisms (GCM) 10K type strain sequencing project: providing services to taxonomists for standard genome sequencing and annotation.</title>
        <authorList>
            <consortium name="The Broad Institute Genomics Platform"/>
            <consortium name="The Broad Institute Genome Sequencing Center for Infectious Disease"/>
            <person name="Wu L."/>
            <person name="Ma J."/>
        </authorList>
    </citation>
    <scope>NUCLEOTIDE SEQUENCE [LARGE SCALE GENOMIC DNA]</scope>
    <source>
        <strain evidence="6">JCM 17664</strain>
    </source>
</reference>
<keyword evidence="6" id="KW-1185">Reference proteome</keyword>
<keyword evidence="2" id="KW-0238">DNA-binding</keyword>
<evidence type="ECO:0000256" key="1">
    <source>
        <dbReference type="ARBA" id="ARBA00023015"/>
    </source>
</evidence>
<name>A0ABP8FXV8_9BACT</name>
<keyword evidence="1" id="KW-0805">Transcription regulation</keyword>
<dbReference type="InterPro" id="IPR018060">
    <property type="entry name" value="HTH_AraC"/>
</dbReference>
<dbReference type="PROSITE" id="PS01124">
    <property type="entry name" value="HTH_ARAC_FAMILY_2"/>
    <property type="match status" value="1"/>
</dbReference>
<dbReference type="InterPro" id="IPR009057">
    <property type="entry name" value="Homeodomain-like_sf"/>
</dbReference>
<dbReference type="RefSeq" id="WP_344979483.1">
    <property type="nucleotide sequence ID" value="NZ_BAABFN010000005.1"/>
</dbReference>
<dbReference type="PANTHER" id="PTHR46796:SF13">
    <property type="entry name" value="HTH-TYPE TRANSCRIPTIONAL ACTIVATOR RHAS"/>
    <property type="match status" value="1"/>
</dbReference>
<organism evidence="5 6">
    <name type="scientific">Compostibacter hankyongensis</name>
    <dbReference type="NCBI Taxonomy" id="1007089"/>
    <lineage>
        <taxon>Bacteria</taxon>
        <taxon>Pseudomonadati</taxon>
        <taxon>Bacteroidota</taxon>
        <taxon>Chitinophagia</taxon>
        <taxon>Chitinophagales</taxon>
        <taxon>Chitinophagaceae</taxon>
        <taxon>Compostibacter</taxon>
    </lineage>
</organism>
<dbReference type="PANTHER" id="PTHR46796">
    <property type="entry name" value="HTH-TYPE TRANSCRIPTIONAL ACTIVATOR RHAS-RELATED"/>
    <property type="match status" value="1"/>
</dbReference>
<dbReference type="SMART" id="SM00342">
    <property type="entry name" value="HTH_ARAC"/>
    <property type="match status" value="1"/>
</dbReference>
<evidence type="ECO:0000313" key="6">
    <source>
        <dbReference type="Proteomes" id="UP001501207"/>
    </source>
</evidence>
<dbReference type="Pfam" id="PF12833">
    <property type="entry name" value="HTH_18"/>
    <property type="match status" value="1"/>
</dbReference>
<evidence type="ECO:0000256" key="3">
    <source>
        <dbReference type="ARBA" id="ARBA00023163"/>
    </source>
</evidence>
<keyword evidence="3" id="KW-0804">Transcription</keyword>
<dbReference type="Gene3D" id="1.10.10.60">
    <property type="entry name" value="Homeodomain-like"/>
    <property type="match status" value="1"/>
</dbReference>
<proteinExistence type="predicted"/>
<dbReference type="SUPFAM" id="SSF46689">
    <property type="entry name" value="Homeodomain-like"/>
    <property type="match status" value="1"/>
</dbReference>
<dbReference type="InterPro" id="IPR020449">
    <property type="entry name" value="Tscrpt_reg_AraC-type_HTH"/>
</dbReference>
<dbReference type="Pfam" id="PF20240">
    <property type="entry name" value="DUF6597"/>
    <property type="match status" value="1"/>
</dbReference>
<comment type="caution">
    <text evidence="5">The sequence shown here is derived from an EMBL/GenBank/DDBJ whole genome shotgun (WGS) entry which is preliminary data.</text>
</comment>
<gene>
    <name evidence="5" type="ORF">GCM10023143_23390</name>
</gene>